<evidence type="ECO:0000256" key="10">
    <source>
        <dbReference type="PROSITE-ProRule" id="PRU10076"/>
    </source>
</evidence>
<comment type="function">
    <text evidence="2">Removes 5-oxoproline from various penultimate amino acid residues except L-proline.</text>
</comment>
<reference evidence="11 12" key="1">
    <citation type="submission" date="2016-09" db="EMBL/GenBank/DDBJ databases">
        <title>Extensive genetic diversity and differential bi-allelic expression allows diatom success in the polar Southern Ocean.</title>
        <authorList>
            <consortium name="DOE Joint Genome Institute"/>
            <person name="Mock T."/>
            <person name="Otillar R.P."/>
            <person name="Strauss J."/>
            <person name="Dupont C."/>
            <person name="Frickenhaus S."/>
            <person name="Maumus F."/>
            <person name="Mcmullan M."/>
            <person name="Sanges R."/>
            <person name="Schmutz J."/>
            <person name="Toseland A."/>
            <person name="Valas R."/>
            <person name="Veluchamy A."/>
            <person name="Ward B.J."/>
            <person name="Allen A."/>
            <person name="Barry K."/>
            <person name="Falciatore A."/>
            <person name="Ferrante M."/>
            <person name="Fortunato A.E."/>
            <person name="Gloeckner G."/>
            <person name="Gruber A."/>
            <person name="Hipkin R."/>
            <person name="Janech M."/>
            <person name="Kroth P."/>
            <person name="Leese F."/>
            <person name="Lindquist E."/>
            <person name="Lyon B.R."/>
            <person name="Martin J."/>
            <person name="Mayer C."/>
            <person name="Parker M."/>
            <person name="Quesneville H."/>
            <person name="Raymond J."/>
            <person name="Uhlig C."/>
            <person name="Valentin K.U."/>
            <person name="Worden A.Z."/>
            <person name="Armbrust E.V."/>
            <person name="Bowler C."/>
            <person name="Green B."/>
            <person name="Moulton V."/>
            <person name="Van Oosterhout C."/>
            <person name="Grigoriev I."/>
        </authorList>
    </citation>
    <scope>NUCLEOTIDE SEQUENCE [LARGE SCALE GENOMIC DNA]</scope>
    <source>
        <strain evidence="11 12">CCMP1102</strain>
    </source>
</reference>
<dbReference type="InterPro" id="IPR036440">
    <property type="entry name" value="Peptidase_C15-like_sf"/>
</dbReference>
<sequence>MVFKVLVTGFGPYGKTKINPSLSVIRNLADECNENGILIIDNCGNNIYRDDNKDEGNNTGVVKVQIITKQVTCEFNKCIHETKSFVSKFTPDAIIMIGEYPGRSMVTLERVAINYNDLTRYGLSDEAGYAPQGTPSVTGGPAAYFSSLPLRRIVKNLRAAGVPADISGDAGTLLCNHLMYGILHYLQQEHQNVSSILPAGFVHLPALPEMASREENLGMPSMTADLSTRAVRCIIFSIFQQEMIRHQAPGGGDKQDIDEPIKSRLLV</sequence>
<evidence type="ECO:0000256" key="1">
    <source>
        <dbReference type="ARBA" id="ARBA00001770"/>
    </source>
</evidence>
<evidence type="ECO:0000256" key="5">
    <source>
        <dbReference type="ARBA" id="ARBA00012915"/>
    </source>
</evidence>
<dbReference type="InterPro" id="IPR000816">
    <property type="entry name" value="Peptidase_C15"/>
</dbReference>
<name>A0A1E7F0L1_9STRA</name>
<dbReference type="CDD" id="cd00501">
    <property type="entry name" value="Peptidase_C15"/>
    <property type="match status" value="1"/>
</dbReference>
<evidence type="ECO:0000256" key="9">
    <source>
        <dbReference type="ARBA" id="ARBA00022807"/>
    </source>
</evidence>
<dbReference type="GO" id="GO:0005829">
    <property type="term" value="C:cytosol"/>
    <property type="evidence" value="ECO:0007669"/>
    <property type="project" value="InterPro"/>
</dbReference>
<keyword evidence="7" id="KW-0645">Protease</keyword>
<dbReference type="InParanoid" id="A0A1E7F0L1"/>
<evidence type="ECO:0000256" key="8">
    <source>
        <dbReference type="ARBA" id="ARBA00022801"/>
    </source>
</evidence>
<comment type="similarity">
    <text evidence="4">Belongs to the peptidase C15 family.</text>
</comment>
<dbReference type="Proteomes" id="UP000095751">
    <property type="component" value="Unassembled WGS sequence"/>
</dbReference>
<keyword evidence="12" id="KW-1185">Reference proteome</keyword>
<keyword evidence="8" id="KW-0378">Hydrolase</keyword>
<evidence type="ECO:0000256" key="3">
    <source>
        <dbReference type="ARBA" id="ARBA00004496"/>
    </source>
</evidence>
<proteinExistence type="inferred from homology"/>
<keyword evidence="9" id="KW-0788">Thiol protease</keyword>
<evidence type="ECO:0000256" key="7">
    <source>
        <dbReference type="ARBA" id="ARBA00022670"/>
    </source>
</evidence>
<gene>
    <name evidence="11" type="ORF">FRACYDRAFT_244767</name>
</gene>
<evidence type="ECO:0000256" key="4">
    <source>
        <dbReference type="ARBA" id="ARBA00006641"/>
    </source>
</evidence>
<evidence type="ECO:0000256" key="6">
    <source>
        <dbReference type="ARBA" id="ARBA00022490"/>
    </source>
</evidence>
<evidence type="ECO:0000313" key="12">
    <source>
        <dbReference type="Proteomes" id="UP000095751"/>
    </source>
</evidence>
<dbReference type="EC" id="3.4.19.3" evidence="5 10"/>
<dbReference type="GO" id="GO:0006508">
    <property type="term" value="P:proteolysis"/>
    <property type="evidence" value="ECO:0007669"/>
    <property type="project" value="UniProtKB-KW"/>
</dbReference>
<protein>
    <recommendedName>
        <fullName evidence="5 10">Pyroglutamyl-peptidase I</fullName>
        <ecNumber evidence="5 10">3.4.19.3</ecNumber>
    </recommendedName>
</protein>
<dbReference type="KEGG" id="fcy:FRACYDRAFT_244767"/>
<dbReference type="AlphaFoldDB" id="A0A1E7F0L1"/>
<dbReference type="GO" id="GO:0016920">
    <property type="term" value="F:pyroglutamyl-peptidase activity"/>
    <property type="evidence" value="ECO:0007669"/>
    <property type="project" value="UniProtKB-EC"/>
</dbReference>
<dbReference type="Gene3D" id="3.40.630.20">
    <property type="entry name" value="Peptidase C15, pyroglutamyl peptidase I-like"/>
    <property type="match status" value="1"/>
</dbReference>
<organism evidence="11 12">
    <name type="scientific">Fragilariopsis cylindrus CCMP1102</name>
    <dbReference type="NCBI Taxonomy" id="635003"/>
    <lineage>
        <taxon>Eukaryota</taxon>
        <taxon>Sar</taxon>
        <taxon>Stramenopiles</taxon>
        <taxon>Ochrophyta</taxon>
        <taxon>Bacillariophyta</taxon>
        <taxon>Bacillariophyceae</taxon>
        <taxon>Bacillariophycidae</taxon>
        <taxon>Bacillariales</taxon>
        <taxon>Bacillariaceae</taxon>
        <taxon>Fragilariopsis</taxon>
    </lineage>
</organism>
<dbReference type="InterPro" id="IPR016125">
    <property type="entry name" value="Peptidase_C15-like"/>
</dbReference>
<dbReference type="PANTHER" id="PTHR23402">
    <property type="entry name" value="PROTEASE FAMILY C15 PYROGLUTAMYL-PEPTIDASE I-RELATED"/>
    <property type="match status" value="1"/>
</dbReference>
<dbReference type="InterPro" id="IPR033693">
    <property type="entry name" value="PGPEP1_Glu_AS"/>
</dbReference>
<dbReference type="PROSITE" id="PS01333">
    <property type="entry name" value="PYRASE_GLU"/>
    <property type="match status" value="1"/>
</dbReference>
<accession>A0A1E7F0L1</accession>
<dbReference type="Pfam" id="PF01470">
    <property type="entry name" value="Peptidase_C15"/>
    <property type="match status" value="2"/>
</dbReference>
<comment type="catalytic activity">
    <reaction evidence="1 10">
        <text>Release of an N-terminal pyroglutamyl group from a polypeptide, the second amino acid generally not being Pro.</text>
        <dbReference type="EC" id="3.4.19.3"/>
    </reaction>
</comment>
<dbReference type="EMBL" id="KV784366">
    <property type="protein sequence ID" value="OEU11649.1"/>
    <property type="molecule type" value="Genomic_DNA"/>
</dbReference>
<dbReference type="PANTHER" id="PTHR23402:SF1">
    <property type="entry name" value="PYROGLUTAMYL-PEPTIDASE I"/>
    <property type="match status" value="1"/>
</dbReference>
<dbReference type="OrthoDB" id="407146at2759"/>
<keyword evidence="6" id="KW-0963">Cytoplasm</keyword>
<feature type="active site" evidence="10">
    <location>
        <position position="109"/>
    </location>
</feature>
<evidence type="ECO:0000256" key="2">
    <source>
        <dbReference type="ARBA" id="ARBA00002280"/>
    </source>
</evidence>
<evidence type="ECO:0000313" key="11">
    <source>
        <dbReference type="EMBL" id="OEU11649.1"/>
    </source>
</evidence>
<comment type="subcellular location">
    <subcellularLocation>
        <location evidence="3">Cytoplasm</location>
    </subcellularLocation>
</comment>
<dbReference type="SUPFAM" id="SSF53182">
    <property type="entry name" value="Pyrrolidone carboxyl peptidase (pyroglutamate aminopeptidase)"/>
    <property type="match status" value="1"/>
</dbReference>